<keyword evidence="1" id="KW-0175">Coiled coil</keyword>
<sequence length="1107" mass="124539">MSQPQTDLFACEILPPTAFILTHLDLYNWGPFGGRHCAEIDPKGTAIIGPTGSGKTTLVDALMTLLTHQPRYNLASTGGHESDRDLISYIRGVSGAGNNSGDNSHIARPGKTVTAVSARFANGDKAIRVGALFWIDGSSSAASDLKRLWLFSERDEQNMDTWLALHHEGGARELKQHARDNPGLQANDSKKAYLAQVRRFFEVGENAFTLLNRAAGLKQLNSIDEIFRELVLDDHSMFDRAAEVASEFDDLAAIHSELETARKQHQSLLPIAEAHEKHQGATKALDQQLLLKTILPTWFAEAGYELWSARKQNLEQQLDEGKEALRLLNVNVQQLNSKADTLKDIYLQAGGASIEQLKEQIFQQRRWVDERDRHARDYQALTRKLDLDDTLTPEALARNRKLCDAQLSELSELAGAQDDALLDLRLRHGKLSESLKEITEEIDRIKARPGSNIDGRYQEFRSELAQALNLDEDSLPFVAELVEVKAEERDWRGAIERAIGGHRLRLLVPPPAMQSALETVNNRDNRLHVRLLKAQAPQSPASFMDDGFTRKLNFKDHPHREALKQLLAGIDRHCVDSPETLHQTPHGMTRQGLMSGKKGYFEKRDNQPLDKGWMTGFNNRDRLLALNNELTETGKEAGVLEQQLESARKQLRATQDQIKLYELLADTEFNTIDLPSAQRELEALQSRLDALTAPDSGVEKARQVFETVSQKLEEARQQLSEQQTTQALLEEKRNQATTRCTELLERIGEGLTDEQKNLAKGHFDTLKADQYERLEALERTQREHLDTSISKLGKQIQGYELKLTQLMEKALSIDTGALIETGSDIQDIPEYLERLRILEEEALPQKLERFLNYLNQSSDQGVTQLLAHIQNQVAIIEERIADLNATLQRVDFQPGRYLRLEPRRVTHESLRKLERAQRQQRADALKDDQGESHFRALQNMVALLRDAADNKRTMGARALLDPRYRLQFAVSVLDRESGTVIETRTGSQGGSGGEKEIIASYILTASLSYALCPDGATLPLFGTIVLDEAFSKSSHAVAGRIISALNEFGLHPLFVTPNKEMRLLRAHTRSAILVHRKDLRATLTSLSWEELEAHAEKITRRAHEIPG</sequence>
<evidence type="ECO:0000313" key="2">
    <source>
        <dbReference type="EMBL" id="PSF05511.1"/>
    </source>
</evidence>
<feature type="coiled-coil region" evidence="1">
    <location>
        <begin position="630"/>
        <end position="664"/>
    </location>
</feature>
<dbReference type="SUPFAM" id="SSF52540">
    <property type="entry name" value="P-loop containing nucleoside triphosphate hydrolases"/>
    <property type="match status" value="1"/>
</dbReference>
<gene>
    <name evidence="2" type="ORF">C7H09_14505</name>
</gene>
<dbReference type="Pfam" id="PF13555">
    <property type="entry name" value="AAA_29"/>
    <property type="match status" value="1"/>
</dbReference>
<keyword evidence="3" id="KW-1185">Reference proteome</keyword>
<feature type="coiled-coil region" evidence="1">
    <location>
        <begin position="698"/>
        <end position="732"/>
    </location>
</feature>
<dbReference type="InterPro" id="IPR027417">
    <property type="entry name" value="P-loop_NTPase"/>
</dbReference>
<dbReference type="OrthoDB" id="9795626at2"/>
<evidence type="ECO:0008006" key="4">
    <source>
        <dbReference type="Google" id="ProtNLM"/>
    </source>
</evidence>
<accession>A0A2T1K5T5</accession>
<evidence type="ECO:0000313" key="3">
    <source>
        <dbReference type="Proteomes" id="UP000239866"/>
    </source>
</evidence>
<dbReference type="RefSeq" id="WP_106763919.1">
    <property type="nucleotide sequence ID" value="NZ_PXNP01000099.1"/>
</dbReference>
<reference evidence="2 3" key="1">
    <citation type="submission" date="2018-03" db="EMBL/GenBank/DDBJ databases">
        <title>Marinobacter brunus sp. nov., a marine bacterium of Gamma-proteobacteria isolated from the surface seawater of the South China Sea.</title>
        <authorList>
            <person name="Cheng H."/>
            <person name="Wu Y.-H."/>
            <person name="Xamxidin M."/>
            <person name="Xu X.-W."/>
        </authorList>
    </citation>
    <scope>NUCLEOTIDE SEQUENCE [LARGE SCALE GENOMIC DNA]</scope>
    <source>
        <strain evidence="2 3">NH169-3</strain>
    </source>
</reference>
<dbReference type="AlphaFoldDB" id="A0A2T1K5T5"/>
<protein>
    <recommendedName>
        <fullName evidence="4">ATP synthase</fullName>
    </recommendedName>
</protein>
<name>A0A2T1K5T5_9GAMM</name>
<proteinExistence type="predicted"/>
<organism evidence="2 3">
    <name type="scientific">Marinobacter fuscus</name>
    <dbReference type="NCBI Taxonomy" id="2109942"/>
    <lineage>
        <taxon>Bacteria</taxon>
        <taxon>Pseudomonadati</taxon>
        <taxon>Pseudomonadota</taxon>
        <taxon>Gammaproteobacteria</taxon>
        <taxon>Pseudomonadales</taxon>
        <taxon>Marinobacteraceae</taxon>
        <taxon>Marinobacter</taxon>
    </lineage>
</organism>
<dbReference type="Proteomes" id="UP000239866">
    <property type="component" value="Unassembled WGS sequence"/>
</dbReference>
<dbReference type="Pfam" id="PF13558">
    <property type="entry name" value="SbcC_Walker_B"/>
    <property type="match status" value="1"/>
</dbReference>
<comment type="caution">
    <text evidence="2">The sequence shown here is derived from an EMBL/GenBank/DDBJ whole genome shotgun (WGS) entry which is preliminary data.</text>
</comment>
<evidence type="ECO:0000256" key="1">
    <source>
        <dbReference type="SAM" id="Coils"/>
    </source>
</evidence>
<feature type="coiled-coil region" evidence="1">
    <location>
        <begin position="304"/>
        <end position="345"/>
    </location>
</feature>
<dbReference type="Gene3D" id="3.40.50.300">
    <property type="entry name" value="P-loop containing nucleotide triphosphate hydrolases"/>
    <property type="match status" value="1"/>
</dbReference>
<dbReference type="EMBL" id="PXNP01000099">
    <property type="protein sequence ID" value="PSF05511.1"/>
    <property type="molecule type" value="Genomic_DNA"/>
</dbReference>